<dbReference type="InterPro" id="IPR056632">
    <property type="entry name" value="DUF7730"/>
</dbReference>
<evidence type="ECO:0000313" key="3">
    <source>
        <dbReference type="EMBL" id="KAK4452189.1"/>
    </source>
</evidence>
<dbReference type="Pfam" id="PF24864">
    <property type="entry name" value="DUF7730"/>
    <property type="match status" value="1"/>
</dbReference>
<evidence type="ECO:0000259" key="2">
    <source>
        <dbReference type="Pfam" id="PF24864"/>
    </source>
</evidence>
<dbReference type="AlphaFoldDB" id="A0AAV9GW90"/>
<protein>
    <recommendedName>
        <fullName evidence="2">DUF7730 domain-containing protein</fullName>
    </recommendedName>
</protein>
<proteinExistence type="predicted"/>
<evidence type="ECO:0000313" key="4">
    <source>
        <dbReference type="Proteomes" id="UP001321760"/>
    </source>
</evidence>
<comment type="caution">
    <text evidence="3">The sequence shown here is derived from an EMBL/GenBank/DDBJ whole genome shotgun (WGS) entry which is preliminary data.</text>
</comment>
<dbReference type="EMBL" id="MU865925">
    <property type="protein sequence ID" value="KAK4452189.1"/>
    <property type="molecule type" value="Genomic_DNA"/>
</dbReference>
<dbReference type="PANTHER" id="PTHR38790">
    <property type="entry name" value="2EXR DOMAIN-CONTAINING PROTEIN-RELATED"/>
    <property type="match status" value="1"/>
</dbReference>
<keyword evidence="4" id="KW-1185">Reference proteome</keyword>
<evidence type="ECO:0000256" key="1">
    <source>
        <dbReference type="SAM" id="MobiDB-lite"/>
    </source>
</evidence>
<accession>A0AAV9GW90</accession>
<reference evidence="3" key="2">
    <citation type="submission" date="2023-05" db="EMBL/GenBank/DDBJ databases">
        <authorList>
            <consortium name="Lawrence Berkeley National Laboratory"/>
            <person name="Steindorff A."/>
            <person name="Hensen N."/>
            <person name="Bonometti L."/>
            <person name="Westerberg I."/>
            <person name="Brannstrom I.O."/>
            <person name="Guillou S."/>
            <person name="Cros-Aarteil S."/>
            <person name="Calhoun S."/>
            <person name="Haridas S."/>
            <person name="Kuo A."/>
            <person name="Mondo S."/>
            <person name="Pangilinan J."/>
            <person name="Riley R."/>
            <person name="Labutti K."/>
            <person name="Andreopoulos B."/>
            <person name="Lipzen A."/>
            <person name="Chen C."/>
            <person name="Yanf M."/>
            <person name="Daum C."/>
            <person name="Ng V."/>
            <person name="Clum A."/>
            <person name="Ohm R."/>
            <person name="Martin F."/>
            <person name="Silar P."/>
            <person name="Natvig D."/>
            <person name="Lalanne C."/>
            <person name="Gautier V."/>
            <person name="Ament-Velasquez S.L."/>
            <person name="Kruys A."/>
            <person name="Hutchinson M.I."/>
            <person name="Powell A.J."/>
            <person name="Barry K."/>
            <person name="Miller A.N."/>
            <person name="Grigoriev I.V."/>
            <person name="Debuchy R."/>
            <person name="Gladieux P."/>
            <person name="Thoren M.H."/>
            <person name="Johannesson H."/>
        </authorList>
    </citation>
    <scope>NUCLEOTIDE SEQUENCE</scope>
    <source>
        <strain evidence="3">PSN243</strain>
    </source>
</reference>
<name>A0AAV9GW90_9PEZI</name>
<organism evidence="3 4">
    <name type="scientific">Podospora aff. communis PSN243</name>
    <dbReference type="NCBI Taxonomy" id="3040156"/>
    <lineage>
        <taxon>Eukaryota</taxon>
        <taxon>Fungi</taxon>
        <taxon>Dikarya</taxon>
        <taxon>Ascomycota</taxon>
        <taxon>Pezizomycotina</taxon>
        <taxon>Sordariomycetes</taxon>
        <taxon>Sordariomycetidae</taxon>
        <taxon>Sordariales</taxon>
        <taxon>Podosporaceae</taxon>
        <taxon>Podospora</taxon>
    </lineage>
</organism>
<feature type="domain" description="DUF7730" evidence="2">
    <location>
        <begin position="184"/>
        <end position="273"/>
    </location>
</feature>
<dbReference type="Proteomes" id="UP001321760">
    <property type="component" value="Unassembled WGS sequence"/>
</dbReference>
<feature type="region of interest" description="Disordered" evidence="1">
    <location>
        <begin position="19"/>
        <end position="62"/>
    </location>
</feature>
<reference evidence="3" key="1">
    <citation type="journal article" date="2023" name="Mol. Phylogenet. Evol.">
        <title>Genome-scale phylogeny and comparative genomics of the fungal order Sordariales.</title>
        <authorList>
            <person name="Hensen N."/>
            <person name="Bonometti L."/>
            <person name="Westerberg I."/>
            <person name="Brannstrom I.O."/>
            <person name="Guillou S."/>
            <person name="Cros-Aarteil S."/>
            <person name="Calhoun S."/>
            <person name="Haridas S."/>
            <person name="Kuo A."/>
            <person name="Mondo S."/>
            <person name="Pangilinan J."/>
            <person name="Riley R."/>
            <person name="LaButti K."/>
            <person name="Andreopoulos B."/>
            <person name="Lipzen A."/>
            <person name="Chen C."/>
            <person name="Yan M."/>
            <person name="Daum C."/>
            <person name="Ng V."/>
            <person name="Clum A."/>
            <person name="Steindorff A."/>
            <person name="Ohm R.A."/>
            <person name="Martin F."/>
            <person name="Silar P."/>
            <person name="Natvig D.O."/>
            <person name="Lalanne C."/>
            <person name="Gautier V."/>
            <person name="Ament-Velasquez S.L."/>
            <person name="Kruys A."/>
            <person name="Hutchinson M.I."/>
            <person name="Powell A.J."/>
            <person name="Barry K."/>
            <person name="Miller A.N."/>
            <person name="Grigoriev I.V."/>
            <person name="Debuchy R."/>
            <person name="Gladieux P."/>
            <person name="Hiltunen Thoren M."/>
            <person name="Johannesson H."/>
        </authorList>
    </citation>
    <scope>NUCLEOTIDE SEQUENCE</scope>
    <source>
        <strain evidence="3">PSN243</strain>
    </source>
</reference>
<gene>
    <name evidence="3" type="ORF">QBC34DRAFT_41774</name>
</gene>
<sequence>MPSTGRNFLSDRVRRVISNIRLRRDDTNPTPASAPPPPPAPPFLPTPRRPLTPSQPQPSNLTALGTFARLPSELRRRILIAAFGDRTLHLDLRLAPSPIPGTIPAQGVDDAHSGLSAPLSRTPDSDASPQWRWWGSECHRNIPPWYTLRQHHYLYPMHDECIRGIGEFCFLWRGLGGDGTKKGRCGVGAMGWLRACRQAYVEGVEVLYATNTLFLERAAMDAFCLGGGAGELIPPGRLAAVRALEIRWEVVLFGRGKVGWHYDVASVEQWGDGAMAVTHLGMIAKRFGGLRSLVLAFRDPKLSDYRDDNPDEAASRIDLAVLRPVAEAIGRLPPSSREQPVVLDLSNNLFRFLHRLRLEGEEKDAEFGGGRQVWLRYPISDGSFYYIKGGTLLR</sequence>
<dbReference type="PANTHER" id="PTHR38790:SF4">
    <property type="entry name" value="2EXR DOMAIN-CONTAINING PROTEIN"/>
    <property type="match status" value="1"/>
</dbReference>
<feature type="compositionally biased region" description="Pro residues" evidence="1">
    <location>
        <begin position="32"/>
        <end position="56"/>
    </location>
</feature>